<evidence type="ECO:0000256" key="3">
    <source>
        <dbReference type="ARBA" id="ARBA00022824"/>
    </source>
</evidence>
<dbReference type="InterPro" id="IPR051100">
    <property type="entry name" value="DnaJ_subfamily_B/C"/>
</dbReference>
<dbReference type="Proteomes" id="UP000789390">
    <property type="component" value="Unassembled WGS sequence"/>
</dbReference>
<feature type="compositionally biased region" description="Basic and acidic residues" evidence="6">
    <location>
        <begin position="66"/>
        <end position="75"/>
    </location>
</feature>
<gene>
    <name evidence="9" type="ORF">DGAL_LOCUS12484</name>
</gene>
<keyword evidence="10" id="KW-1185">Reference proteome</keyword>
<dbReference type="InterPro" id="IPR036869">
    <property type="entry name" value="J_dom_sf"/>
</dbReference>
<dbReference type="OrthoDB" id="442087at2759"/>
<feature type="region of interest" description="Disordered" evidence="6">
    <location>
        <begin position="54"/>
        <end position="93"/>
    </location>
</feature>
<dbReference type="AlphaFoldDB" id="A0A8J2RY97"/>
<dbReference type="Gene3D" id="1.10.287.110">
    <property type="entry name" value="DnaJ domain"/>
    <property type="match status" value="1"/>
</dbReference>
<evidence type="ECO:0000256" key="1">
    <source>
        <dbReference type="ARBA" id="ARBA00004389"/>
    </source>
</evidence>
<evidence type="ECO:0000256" key="6">
    <source>
        <dbReference type="SAM" id="MobiDB-lite"/>
    </source>
</evidence>
<dbReference type="Pfam" id="PF09320">
    <property type="entry name" value="DUF1977"/>
    <property type="match status" value="1"/>
</dbReference>
<dbReference type="GO" id="GO:0071218">
    <property type="term" value="P:cellular response to misfolded protein"/>
    <property type="evidence" value="ECO:0007669"/>
    <property type="project" value="TreeGrafter"/>
</dbReference>
<dbReference type="PANTHER" id="PTHR43908:SF3">
    <property type="entry name" value="AT29763P-RELATED"/>
    <property type="match status" value="1"/>
</dbReference>
<keyword evidence="5 7" id="KW-0472">Membrane</keyword>
<dbReference type="GO" id="GO:0030544">
    <property type="term" value="F:Hsp70 protein binding"/>
    <property type="evidence" value="ECO:0007669"/>
    <property type="project" value="TreeGrafter"/>
</dbReference>
<reference evidence="9" key="1">
    <citation type="submission" date="2021-11" db="EMBL/GenBank/DDBJ databases">
        <authorList>
            <person name="Schell T."/>
        </authorList>
    </citation>
    <scope>NUCLEOTIDE SEQUENCE</scope>
    <source>
        <strain evidence="9">M5</strain>
    </source>
</reference>
<organism evidence="9 10">
    <name type="scientific">Daphnia galeata</name>
    <dbReference type="NCBI Taxonomy" id="27404"/>
    <lineage>
        <taxon>Eukaryota</taxon>
        <taxon>Metazoa</taxon>
        <taxon>Ecdysozoa</taxon>
        <taxon>Arthropoda</taxon>
        <taxon>Crustacea</taxon>
        <taxon>Branchiopoda</taxon>
        <taxon>Diplostraca</taxon>
        <taxon>Cladocera</taxon>
        <taxon>Anomopoda</taxon>
        <taxon>Daphniidae</taxon>
        <taxon>Daphnia</taxon>
    </lineage>
</organism>
<feature type="transmembrane region" description="Helical" evidence="7">
    <location>
        <begin position="246"/>
        <end position="267"/>
    </location>
</feature>
<evidence type="ECO:0000313" key="9">
    <source>
        <dbReference type="EMBL" id="CAH0109023.1"/>
    </source>
</evidence>
<keyword evidence="2 7" id="KW-0812">Transmembrane</keyword>
<dbReference type="GO" id="GO:0005789">
    <property type="term" value="C:endoplasmic reticulum membrane"/>
    <property type="evidence" value="ECO:0007669"/>
    <property type="project" value="UniProtKB-SubCell"/>
</dbReference>
<proteinExistence type="predicted"/>
<dbReference type="Pfam" id="PF00226">
    <property type="entry name" value="DnaJ"/>
    <property type="match status" value="1"/>
</dbReference>
<comment type="caution">
    <text evidence="9">The sequence shown here is derived from an EMBL/GenBank/DDBJ whole genome shotgun (WGS) entry which is preliminary data.</text>
</comment>
<dbReference type="PANTHER" id="PTHR43908">
    <property type="entry name" value="AT29763P-RELATED"/>
    <property type="match status" value="1"/>
</dbReference>
<dbReference type="EMBL" id="CAKKLH010000290">
    <property type="protein sequence ID" value="CAH0109023.1"/>
    <property type="molecule type" value="Genomic_DNA"/>
</dbReference>
<evidence type="ECO:0000259" key="8">
    <source>
        <dbReference type="PROSITE" id="PS50076"/>
    </source>
</evidence>
<dbReference type="PROSITE" id="PS00636">
    <property type="entry name" value="DNAJ_1"/>
    <property type="match status" value="1"/>
</dbReference>
<evidence type="ECO:0000256" key="2">
    <source>
        <dbReference type="ARBA" id="ARBA00022692"/>
    </source>
</evidence>
<comment type="subcellular location">
    <subcellularLocation>
        <location evidence="1">Endoplasmic reticulum membrane</location>
        <topology evidence="1">Single-pass membrane protein</topology>
    </subcellularLocation>
</comment>
<keyword evidence="4 7" id="KW-1133">Transmembrane helix</keyword>
<dbReference type="InterPro" id="IPR001623">
    <property type="entry name" value="DnaJ_domain"/>
</dbReference>
<dbReference type="PROSITE" id="PS50076">
    <property type="entry name" value="DNAJ_2"/>
    <property type="match status" value="1"/>
</dbReference>
<dbReference type="PRINTS" id="PR00625">
    <property type="entry name" value="JDOMAIN"/>
</dbReference>
<evidence type="ECO:0000256" key="5">
    <source>
        <dbReference type="ARBA" id="ARBA00023136"/>
    </source>
</evidence>
<dbReference type="InterPro" id="IPR018253">
    <property type="entry name" value="DnaJ_domain_CS"/>
</dbReference>
<protein>
    <recommendedName>
        <fullName evidence="8">J domain-containing protein</fullName>
    </recommendedName>
</protein>
<dbReference type="SMART" id="SM00271">
    <property type="entry name" value="DnaJ"/>
    <property type="match status" value="1"/>
</dbReference>
<evidence type="ECO:0000256" key="4">
    <source>
        <dbReference type="ARBA" id="ARBA00022989"/>
    </source>
</evidence>
<dbReference type="SUPFAM" id="SSF46565">
    <property type="entry name" value="Chaperone J-domain"/>
    <property type="match status" value="1"/>
</dbReference>
<dbReference type="CDD" id="cd06257">
    <property type="entry name" value="DnaJ"/>
    <property type="match status" value="1"/>
</dbReference>
<sequence>MDGNKEESLRCIDLATNYMKLGDRVKAKRFLLKAEKLYPTQKAKDLLEFLSGGLDDDANENDNPNNEEKSGDKPNLHQRRAAPQPEPPSNDYTQEQIEAVKKIKQCKDYYEILGVTKEATDSDLKKAYRKLALQFHPDKNKCPGASEAFKAIGNAFAILNDMEKRKQYDLYGPLEDQQSSMRRHSHRGNRHDFSRGFEAEVSAEELFNMFFGGSFGGPNVYVRRGRQWERQRAENANQQGSVGTGLLLQLMPILILVFLSVMSNFLVSDPIYAFQKSGQVKYSLEKHTTALKVPYYVKENFNEYYDGNLRRLEANIEEEYVGMLRHNCYRERSQRESLLWRARQYGDKTMMDRANSFKMQSCDALDKLYNRST</sequence>
<name>A0A8J2RY97_9CRUS</name>
<dbReference type="FunFam" id="1.10.287.110:FF:000103">
    <property type="entry name" value="DnaJ subfamily B member"/>
    <property type="match status" value="1"/>
</dbReference>
<accession>A0A8J2RY97</accession>
<keyword evidence="3" id="KW-0256">Endoplasmic reticulum</keyword>
<evidence type="ECO:0000256" key="7">
    <source>
        <dbReference type="SAM" id="Phobius"/>
    </source>
</evidence>
<dbReference type="InterPro" id="IPR015399">
    <property type="entry name" value="DUF1977_DnaJ-like"/>
</dbReference>
<feature type="domain" description="J" evidence="8">
    <location>
        <begin position="108"/>
        <end position="172"/>
    </location>
</feature>
<evidence type="ECO:0000313" key="10">
    <source>
        <dbReference type="Proteomes" id="UP000789390"/>
    </source>
</evidence>